<dbReference type="InterPro" id="IPR018076">
    <property type="entry name" value="T2SS_GspF_dom"/>
</dbReference>
<dbReference type="Proteomes" id="UP001183414">
    <property type="component" value="Unassembled WGS sequence"/>
</dbReference>
<keyword evidence="10" id="KW-1185">Reference proteome</keyword>
<comment type="caution">
    <text evidence="9">The sequence shown here is derived from an EMBL/GenBank/DDBJ whole genome shotgun (WGS) entry which is preliminary data.</text>
</comment>
<accession>A0ABU2NVL3</accession>
<evidence type="ECO:0000256" key="4">
    <source>
        <dbReference type="ARBA" id="ARBA00022989"/>
    </source>
</evidence>
<keyword evidence="2" id="KW-1003">Cell membrane</keyword>
<dbReference type="EMBL" id="JAVREQ010000013">
    <property type="protein sequence ID" value="MDT0380273.1"/>
    <property type="molecule type" value="Genomic_DNA"/>
</dbReference>
<reference evidence="10" key="1">
    <citation type="submission" date="2023-07" db="EMBL/GenBank/DDBJ databases">
        <title>30 novel species of actinomycetes from the DSMZ collection.</title>
        <authorList>
            <person name="Nouioui I."/>
        </authorList>
    </citation>
    <scope>NUCLEOTIDE SEQUENCE [LARGE SCALE GENOMIC DNA]</scope>
    <source>
        <strain evidence="10">DSM 42041</strain>
    </source>
</reference>
<comment type="subcellular location">
    <subcellularLocation>
        <location evidence="1">Cell membrane</location>
        <topology evidence="1">Multi-pass membrane protein</topology>
    </subcellularLocation>
</comment>
<evidence type="ECO:0000313" key="10">
    <source>
        <dbReference type="Proteomes" id="UP001183414"/>
    </source>
</evidence>
<evidence type="ECO:0000259" key="8">
    <source>
        <dbReference type="Pfam" id="PF00482"/>
    </source>
</evidence>
<evidence type="ECO:0000313" key="9">
    <source>
        <dbReference type="EMBL" id="MDT0380273.1"/>
    </source>
</evidence>
<dbReference type="PANTHER" id="PTHR35007:SF3">
    <property type="entry name" value="POSSIBLE CONSERVED ALANINE RICH MEMBRANE PROTEIN"/>
    <property type="match status" value="1"/>
</dbReference>
<evidence type="ECO:0000256" key="2">
    <source>
        <dbReference type="ARBA" id="ARBA00022475"/>
    </source>
</evidence>
<dbReference type="Pfam" id="PF00482">
    <property type="entry name" value="T2SSF"/>
    <property type="match status" value="1"/>
</dbReference>
<evidence type="ECO:0000256" key="7">
    <source>
        <dbReference type="SAM" id="Phobius"/>
    </source>
</evidence>
<feature type="transmembrane region" description="Helical" evidence="7">
    <location>
        <begin position="269"/>
        <end position="295"/>
    </location>
</feature>
<evidence type="ECO:0000256" key="5">
    <source>
        <dbReference type="ARBA" id="ARBA00023136"/>
    </source>
</evidence>
<name>A0ABU2NVL3_9ACTN</name>
<organism evidence="9 10">
    <name type="scientific">Streptomyces hazeniae</name>
    <dbReference type="NCBI Taxonomy" id="3075538"/>
    <lineage>
        <taxon>Bacteria</taxon>
        <taxon>Bacillati</taxon>
        <taxon>Actinomycetota</taxon>
        <taxon>Actinomycetes</taxon>
        <taxon>Kitasatosporales</taxon>
        <taxon>Streptomycetaceae</taxon>
        <taxon>Streptomyces</taxon>
    </lineage>
</organism>
<feature type="domain" description="Type II secretion system protein GspF" evidence="8">
    <location>
        <begin position="168"/>
        <end position="290"/>
    </location>
</feature>
<keyword evidence="4 7" id="KW-1133">Transmembrane helix</keyword>
<feature type="transmembrane region" description="Helical" evidence="7">
    <location>
        <begin position="29"/>
        <end position="49"/>
    </location>
</feature>
<proteinExistence type="predicted"/>
<sequence>MRTAAEVLGAASSAVMTQAVMTGAVEALVWWVMAVLMAAGAVVAVLLGWREQRQRGDRARHLAGAETGRPLLPRRRDRTDGRRHGARGTRRPSDGPSRPDRRWGPWAGALSAAVVVRLLSSGPGGWPAAVSAGVAVWWWLRRRAVRARKDAVSRTAVRAVDRQLPLAAELLAACLTAGSGPAQAAEAVGRSTGGPLGDRLVRAAAELRLGAEPAAVWGRFGAQPGCDGLARCMERAGTTGVPPVQAAARLAATCRARRARAAGVRARRAAVLVTGPLGLCFLPAFLAVGVAPVVLGLARSLL</sequence>
<evidence type="ECO:0000256" key="1">
    <source>
        <dbReference type="ARBA" id="ARBA00004651"/>
    </source>
</evidence>
<gene>
    <name evidence="9" type="ORF">RM572_16075</name>
</gene>
<feature type="region of interest" description="Disordered" evidence="6">
    <location>
        <begin position="57"/>
        <end position="104"/>
    </location>
</feature>
<evidence type="ECO:0000256" key="3">
    <source>
        <dbReference type="ARBA" id="ARBA00022692"/>
    </source>
</evidence>
<protein>
    <submittedName>
        <fullName evidence="9">Type II secretion system F family protein</fullName>
    </submittedName>
</protein>
<dbReference type="RefSeq" id="WP_311674029.1">
    <property type="nucleotide sequence ID" value="NZ_JAVREQ010000013.1"/>
</dbReference>
<keyword evidence="3 7" id="KW-0812">Transmembrane</keyword>
<dbReference type="PANTHER" id="PTHR35007">
    <property type="entry name" value="INTEGRAL MEMBRANE PROTEIN-RELATED"/>
    <property type="match status" value="1"/>
</dbReference>
<keyword evidence="5 7" id="KW-0472">Membrane</keyword>
<evidence type="ECO:0000256" key="6">
    <source>
        <dbReference type="SAM" id="MobiDB-lite"/>
    </source>
</evidence>
<feature type="compositionally biased region" description="Basic and acidic residues" evidence="6">
    <location>
        <begin position="91"/>
        <end position="103"/>
    </location>
</feature>